<dbReference type="SMART" id="SM00198">
    <property type="entry name" value="SCP"/>
    <property type="match status" value="1"/>
</dbReference>
<keyword evidence="2" id="KW-0865">Zymogen</keyword>
<gene>
    <name evidence="8" type="primary">Aste57867_21199</name>
    <name evidence="7" type="ORF">As57867_021131</name>
    <name evidence="8" type="ORF">ASTE57867_21199</name>
</gene>
<feature type="chain" id="PRO_5036116507" evidence="4">
    <location>
        <begin position="17"/>
        <end position="605"/>
    </location>
</feature>
<dbReference type="SUPFAM" id="SSF54001">
    <property type="entry name" value="Cysteine proteinases"/>
    <property type="match status" value="1"/>
</dbReference>
<dbReference type="PROSITE" id="PS00139">
    <property type="entry name" value="THIOL_PROTEASE_CYS"/>
    <property type="match status" value="1"/>
</dbReference>
<keyword evidence="9" id="KW-1185">Reference proteome</keyword>
<dbReference type="GO" id="GO:0008234">
    <property type="term" value="F:cysteine-type peptidase activity"/>
    <property type="evidence" value="ECO:0007669"/>
    <property type="project" value="InterPro"/>
</dbReference>
<dbReference type="Gene3D" id="3.90.70.10">
    <property type="entry name" value="Cysteine proteinases"/>
    <property type="match status" value="1"/>
</dbReference>
<evidence type="ECO:0000313" key="8">
    <source>
        <dbReference type="EMBL" id="VFT97873.1"/>
    </source>
</evidence>
<dbReference type="AlphaFoldDB" id="A0A485LIC4"/>
<protein>
    <submittedName>
        <fullName evidence="8">Aste57867_21199 protein</fullName>
    </submittedName>
</protein>
<name>A0A485LIC4_9STRA</name>
<comment type="similarity">
    <text evidence="1">Belongs to the peptidase C1 family.</text>
</comment>
<proteinExistence type="inferred from homology"/>
<organism evidence="8 9">
    <name type="scientific">Aphanomyces stellatus</name>
    <dbReference type="NCBI Taxonomy" id="120398"/>
    <lineage>
        <taxon>Eukaryota</taxon>
        <taxon>Sar</taxon>
        <taxon>Stramenopiles</taxon>
        <taxon>Oomycota</taxon>
        <taxon>Saprolegniomycetes</taxon>
        <taxon>Saprolegniales</taxon>
        <taxon>Verrucalvaceae</taxon>
        <taxon>Aphanomyces</taxon>
    </lineage>
</organism>
<dbReference type="EMBL" id="VJMH01006960">
    <property type="protein sequence ID" value="KAF0687038.1"/>
    <property type="molecule type" value="Genomic_DNA"/>
</dbReference>
<evidence type="ECO:0000256" key="4">
    <source>
        <dbReference type="SAM" id="SignalP"/>
    </source>
</evidence>
<evidence type="ECO:0000256" key="2">
    <source>
        <dbReference type="ARBA" id="ARBA00023145"/>
    </source>
</evidence>
<dbReference type="Pfam" id="PF00188">
    <property type="entry name" value="CAP"/>
    <property type="match status" value="1"/>
</dbReference>
<feature type="compositionally biased region" description="Low complexity" evidence="3">
    <location>
        <begin position="352"/>
        <end position="374"/>
    </location>
</feature>
<dbReference type="InterPro" id="IPR000668">
    <property type="entry name" value="Peptidase_C1A_C"/>
</dbReference>
<accession>A0A485LIC4</accession>
<dbReference type="InterPro" id="IPR035940">
    <property type="entry name" value="CAP_sf"/>
</dbReference>
<dbReference type="InterPro" id="IPR013128">
    <property type="entry name" value="Peptidase_C1A"/>
</dbReference>
<dbReference type="SMART" id="SM00645">
    <property type="entry name" value="Pept_C1"/>
    <property type="match status" value="1"/>
</dbReference>
<evidence type="ECO:0000259" key="5">
    <source>
        <dbReference type="SMART" id="SM00198"/>
    </source>
</evidence>
<dbReference type="OrthoDB" id="73265at2759"/>
<dbReference type="Gene3D" id="3.40.33.10">
    <property type="entry name" value="CAP"/>
    <property type="match status" value="1"/>
</dbReference>
<feature type="domain" description="SCP" evidence="5">
    <location>
        <begin position="454"/>
        <end position="583"/>
    </location>
</feature>
<evidence type="ECO:0000313" key="9">
    <source>
        <dbReference type="Proteomes" id="UP000332933"/>
    </source>
</evidence>
<feature type="compositionally biased region" description="Acidic residues" evidence="3">
    <location>
        <begin position="416"/>
        <end position="439"/>
    </location>
</feature>
<sequence length="605" mass="65221">MKTSLFVLTVASAAVAQDWTFSTLGSSEQAEIHAKLSKWKALYGPIALEHGLLPPSSNQESLTSDDHSQNELERFHNTILDVQEASKHNPHATFSEFNIYALLTKAEFEKVVMKSFAGQNFTDVKPMAYEDLQLAGSGVDWSTNKCNPPVKNQGQCGSCWAFSTVGTAEMAHCITTGQLLDLSEQQLVSCATDNYGCDGGFPPNAIDYIHKTGVCSTADYPYTSGTNGYTGSCNNGCAKKQLSLGATQQTSGETSLQTVLNAQPTTVVVEAGNPVWQNYKGGVVTHCPGGRSDHAVIAVGYGTKDGVDFFKIKNSWGAQWGDSGYIYLQRGVGGKGMCNVAEGITYPQLNGAPAPTSNAPAPTTPYTDSPATDSPSDDWPTDSPSDNWPTDSPDWPTDTPDWPTDSPSDNWPTDAPSDDWPTDAPSDDWPTDAPSDDWPTDAPYTPPSPSTGSGVQDQLIAQTNKIRAAHQLPPVSWDATLASQMQAWADSCPGFQHGGPSGWQNLATNTPCTDNCLSIVGAPWLWYNQEETQWNYNSHRCNGDWGQCGHFSNMMSPSVTTIACGWSECANGNYVWCNYNTPVEQPVVPRISGMTKDQLKASLTQ</sequence>
<feature type="domain" description="Peptidase C1A papain C-terminal" evidence="6">
    <location>
        <begin position="135"/>
        <end position="348"/>
    </location>
</feature>
<reference evidence="7" key="2">
    <citation type="submission" date="2019-06" db="EMBL/GenBank/DDBJ databases">
        <title>Genomics analysis of Aphanomyces spp. identifies a new class of oomycete effector associated with host adaptation.</title>
        <authorList>
            <person name="Gaulin E."/>
        </authorList>
    </citation>
    <scope>NUCLEOTIDE SEQUENCE</scope>
    <source>
        <strain evidence="7">CBS 578.67</strain>
    </source>
</reference>
<dbReference type="InterPro" id="IPR000169">
    <property type="entry name" value="Pept_cys_AS"/>
</dbReference>
<evidence type="ECO:0000256" key="1">
    <source>
        <dbReference type="ARBA" id="ARBA00008455"/>
    </source>
</evidence>
<keyword evidence="4" id="KW-0732">Signal</keyword>
<dbReference type="InterPro" id="IPR038765">
    <property type="entry name" value="Papain-like_cys_pep_sf"/>
</dbReference>
<reference evidence="8 9" key="1">
    <citation type="submission" date="2019-03" db="EMBL/GenBank/DDBJ databases">
        <authorList>
            <person name="Gaulin E."/>
            <person name="Dumas B."/>
        </authorList>
    </citation>
    <scope>NUCLEOTIDE SEQUENCE [LARGE SCALE GENOMIC DNA]</scope>
    <source>
        <strain evidence="8">CBS 568.67</strain>
    </source>
</reference>
<dbReference type="InterPro" id="IPR014044">
    <property type="entry name" value="CAP_dom"/>
</dbReference>
<dbReference type="Proteomes" id="UP000332933">
    <property type="component" value="Unassembled WGS sequence"/>
</dbReference>
<feature type="signal peptide" evidence="4">
    <location>
        <begin position="1"/>
        <end position="16"/>
    </location>
</feature>
<feature type="compositionally biased region" description="Low complexity" evidence="3">
    <location>
        <begin position="381"/>
        <end position="412"/>
    </location>
</feature>
<dbReference type="CDD" id="cd02248">
    <property type="entry name" value="Peptidase_C1A"/>
    <property type="match status" value="1"/>
</dbReference>
<dbReference type="PANTHER" id="PTHR12411">
    <property type="entry name" value="CYSTEINE PROTEASE FAMILY C1-RELATED"/>
    <property type="match status" value="1"/>
</dbReference>
<dbReference type="EMBL" id="CAADRA010006986">
    <property type="protein sequence ID" value="VFT97873.1"/>
    <property type="molecule type" value="Genomic_DNA"/>
</dbReference>
<dbReference type="PRINTS" id="PR00705">
    <property type="entry name" value="PAPAIN"/>
</dbReference>
<dbReference type="Pfam" id="PF00112">
    <property type="entry name" value="Peptidase_C1"/>
    <property type="match status" value="1"/>
</dbReference>
<dbReference type="GO" id="GO:0006508">
    <property type="term" value="P:proteolysis"/>
    <property type="evidence" value="ECO:0007669"/>
    <property type="project" value="InterPro"/>
</dbReference>
<evidence type="ECO:0000256" key="3">
    <source>
        <dbReference type="SAM" id="MobiDB-lite"/>
    </source>
</evidence>
<evidence type="ECO:0000259" key="6">
    <source>
        <dbReference type="SMART" id="SM00645"/>
    </source>
</evidence>
<dbReference type="InterPro" id="IPR039417">
    <property type="entry name" value="Peptidase_C1A_papain-like"/>
</dbReference>
<evidence type="ECO:0000313" key="7">
    <source>
        <dbReference type="EMBL" id="KAF0687038.1"/>
    </source>
</evidence>
<dbReference type="SUPFAM" id="SSF55797">
    <property type="entry name" value="PR-1-like"/>
    <property type="match status" value="1"/>
</dbReference>
<dbReference type="CDD" id="cd05380">
    <property type="entry name" value="CAP_euk"/>
    <property type="match status" value="1"/>
</dbReference>
<feature type="region of interest" description="Disordered" evidence="3">
    <location>
        <begin position="351"/>
        <end position="456"/>
    </location>
</feature>